<dbReference type="EMBL" id="BBNO01000004">
    <property type="protein sequence ID" value="GAO08696.1"/>
    <property type="molecule type" value="Genomic_DNA"/>
</dbReference>
<sequence>MDASQIVRRFPLVARPRPACSPLVDRVQEIGGLAREAERTGRLAPASAAFNKAALLASDCAVPDLARTLCWRHAVAYLRTQPLGAQVARFSLEPLVNLARLLIRSGDGGGGFALLDSMYRAVTSGTAVTIDGNEVSFERVTGANEDRRKLHQWLWTVLLADGTRALASADMWAEAHAQVQRHKGIGSRMLDGRQVAVIAHITAGDIERAEVLLSGTVPGEAWESAIAALLTVLCRRTANLPVDTALDDLVDLYRSLERSAGLAVFLTRLGLSAIDLAGGQGPGIASRIATDLVEETVAVGDGYAARDVLSHPGCHEYMTAQQADRLQRIVEGCALGSGAIPEDLRGDLFTALNTSESVITRVCAAAPSASA</sequence>
<accession>A0A0P4R6E1</accession>
<gene>
    <name evidence="1" type="ORF">TPA0598_04_03320</name>
</gene>
<name>A0A0P4R6E1_9ACTN</name>
<reference evidence="1 2" key="2">
    <citation type="journal article" date="2015" name="Stand. Genomic Sci.">
        <title>Draft genome sequence of marine-derived Streptomyces sp. TP-A0598, a producer of anti-MRSA antibiotic lydicamycins.</title>
        <authorList>
            <person name="Komaki H."/>
            <person name="Ichikawa N."/>
            <person name="Hosoyama A."/>
            <person name="Fujita N."/>
            <person name="Igarashi Y."/>
        </authorList>
    </citation>
    <scope>NUCLEOTIDE SEQUENCE [LARGE SCALE GENOMIC DNA]</scope>
    <source>
        <strain evidence="1 2">NBRC 110027</strain>
    </source>
</reference>
<reference evidence="2" key="1">
    <citation type="submission" date="2014-09" db="EMBL/GenBank/DDBJ databases">
        <title>Whole genome shotgun sequence of Streptomyces sp. NBRC 110027.</title>
        <authorList>
            <person name="Komaki H."/>
            <person name="Ichikawa N."/>
            <person name="Katano-Makiyama Y."/>
            <person name="Hosoyama A."/>
            <person name="Hashimoto M."/>
            <person name="Uohara A."/>
            <person name="Kitahashi Y."/>
            <person name="Ohji S."/>
            <person name="Kimura A."/>
            <person name="Yamazoe A."/>
            <person name="Igarashi Y."/>
            <person name="Fujita N."/>
        </authorList>
    </citation>
    <scope>NUCLEOTIDE SEQUENCE [LARGE SCALE GENOMIC DNA]</scope>
    <source>
        <strain evidence="2">NBRC 110027</strain>
    </source>
</reference>
<dbReference type="OrthoDB" id="3504852at2"/>
<proteinExistence type="predicted"/>
<dbReference type="RefSeq" id="WP_042154489.1">
    <property type="nucleotide sequence ID" value="NZ_BBNO01000004.1"/>
</dbReference>
<protein>
    <submittedName>
        <fullName evidence="1">Uncharacterized protein</fullName>
    </submittedName>
</protein>
<comment type="caution">
    <text evidence="1">The sequence shown here is derived from an EMBL/GenBank/DDBJ whole genome shotgun (WGS) entry which is preliminary data.</text>
</comment>
<evidence type="ECO:0000313" key="2">
    <source>
        <dbReference type="Proteomes" id="UP000048965"/>
    </source>
</evidence>
<evidence type="ECO:0000313" key="1">
    <source>
        <dbReference type="EMBL" id="GAO08696.1"/>
    </source>
</evidence>
<keyword evidence="2" id="KW-1185">Reference proteome</keyword>
<dbReference type="AlphaFoldDB" id="A0A0P4R6E1"/>
<dbReference type="Proteomes" id="UP000048965">
    <property type="component" value="Unassembled WGS sequence"/>
</dbReference>
<organism evidence="1 2">
    <name type="scientific">Streptomyces lydicamycinicus</name>
    <dbReference type="NCBI Taxonomy" id="1546107"/>
    <lineage>
        <taxon>Bacteria</taxon>
        <taxon>Bacillati</taxon>
        <taxon>Actinomycetota</taxon>
        <taxon>Actinomycetes</taxon>
        <taxon>Kitasatosporales</taxon>
        <taxon>Streptomycetaceae</taxon>
        <taxon>Streptomyces</taxon>
    </lineage>
</organism>